<accession>K9P8E7</accession>
<dbReference type="Gene3D" id="3.90.25.10">
    <property type="entry name" value="UDP-galactose 4-epimerase, domain 1"/>
    <property type="match status" value="1"/>
</dbReference>
<evidence type="ECO:0000313" key="7">
    <source>
        <dbReference type="EMBL" id="AFY29370.1"/>
    </source>
</evidence>
<dbReference type="STRING" id="292564.Cyagr_2259"/>
<dbReference type="KEGG" id="cgc:Cyagr_2259"/>
<comment type="similarity">
    <text evidence="2">Belongs to the NAD(P)-dependent epimerase/dehydratase family.</text>
</comment>
<dbReference type="PANTHER" id="PTHR43725:SF53">
    <property type="entry name" value="UDP-ARABINOSE 4-EPIMERASE 1"/>
    <property type="match status" value="1"/>
</dbReference>
<sequence length="311" mass="33225">MKTIVIGGAGFIGAVVSQLLLATGREVTIVGRRQPDEQRTVPVCSYRCADLGNRAQMAEILEADCEVIDLAYATVPKTSFGDPLFDLQANLPASVALLEESMAAKVRRLLIVSSGGTVYGRSRSLPMDETHPTAPVSPYGITKLTIDHYALMFHHTRGLPVVVVRPANAYGVMQRARSGQGFLAAAIDAIVSGRTIEIYGPEGTIRDYIHVDDVARGIIAALECGHDGDIYNLGTGIGTSNLEALALLRPLALQAGRAITVNHLPQRRFDVDANVLDSAKLTATSGWRPQVALEQGLAQMWEHALTASSSA</sequence>
<evidence type="ECO:0000256" key="3">
    <source>
        <dbReference type="ARBA" id="ARBA00018569"/>
    </source>
</evidence>
<dbReference type="Gene3D" id="3.40.50.720">
    <property type="entry name" value="NAD(P)-binding Rossmann-like Domain"/>
    <property type="match status" value="1"/>
</dbReference>
<evidence type="ECO:0000313" key="8">
    <source>
        <dbReference type="Proteomes" id="UP000010388"/>
    </source>
</evidence>
<dbReference type="eggNOG" id="COG0451">
    <property type="taxonomic scope" value="Bacteria"/>
</dbReference>
<dbReference type="GO" id="GO:0033499">
    <property type="term" value="P:galactose catabolic process via UDP-galactose, Leloir pathway"/>
    <property type="evidence" value="ECO:0007669"/>
    <property type="project" value="TreeGrafter"/>
</dbReference>
<gene>
    <name evidence="7" type="ordered locus">Cyagr_2259</name>
</gene>
<dbReference type="RefSeq" id="WP_015109810.1">
    <property type="nucleotide sequence ID" value="NC_019675.1"/>
</dbReference>
<feature type="domain" description="NAD-dependent epimerase/dehydratase" evidence="6">
    <location>
        <begin position="4"/>
        <end position="234"/>
    </location>
</feature>
<dbReference type="Pfam" id="PF01370">
    <property type="entry name" value="Epimerase"/>
    <property type="match status" value="1"/>
</dbReference>
<dbReference type="OrthoDB" id="9811743at2"/>
<name>K9P8E7_CYAGP</name>
<evidence type="ECO:0000259" key="6">
    <source>
        <dbReference type="Pfam" id="PF01370"/>
    </source>
</evidence>
<dbReference type="Proteomes" id="UP000010388">
    <property type="component" value="Chromosome"/>
</dbReference>
<evidence type="ECO:0000256" key="2">
    <source>
        <dbReference type="ARBA" id="ARBA00007637"/>
    </source>
</evidence>
<evidence type="ECO:0000256" key="5">
    <source>
        <dbReference type="ARBA" id="ARBA00033067"/>
    </source>
</evidence>
<dbReference type="SUPFAM" id="SSF51735">
    <property type="entry name" value="NAD(P)-binding Rossmann-fold domains"/>
    <property type="match status" value="1"/>
</dbReference>
<dbReference type="PANTHER" id="PTHR43725">
    <property type="entry name" value="UDP-GLUCOSE 4-EPIMERASE"/>
    <property type="match status" value="1"/>
</dbReference>
<dbReference type="PATRIC" id="fig|292564.3.peg.2147"/>
<reference evidence="8" key="1">
    <citation type="journal article" date="2013" name="Proc. Natl. Acad. Sci. U.S.A.">
        <title>Improving the coverage of the cyanobacterial phylum using diversity-driven genome sequencing.</title>
        <authorList>
            <person name="Shih P.M."/>
            <person name="Wu D."/>
            <person name="Latifi A."/>
            <person name="Axen S.D."/>
            <person name="Fewer D.P."/>
            <person name="Talla E."/>
            <person name="Calteau A."/>
            <person name="Cai F."/>
            <person name="Tandeau de Marsac N."/>
            <person name="Rippka R."/>
            <person name="Herdman M."/>
            <person name="Sivonen K."/>
            <person name="Coursin T."/>
            <person name="Laurent T."/>
            <person name="Goodwin L."/>
            <person name="Nolan M."/>
            <person name="Davenport K.W."/>
            <person name="Han C.S."/>
            <person name="Rubin E.M."/>
            <person name="Eisen J.A."/>
            <person name="Woyke T."/>
            <person name="Gugger M."/>
            <person name="Kerfeld C.A."/>
        </authorList>
    </citation>
    <scope>NUCLEOTIDE SEQUENCE [LARGE SCALE GENOMIC DNA]</scope>
    <source>
        <strain evidence="8">ATCC 27147 / PCC 6307</strain>
    </source>
</reference>
<dbReference type="AlphaFoldDB" id="K9P8E7"/>
<organism evidence="7 8">
    <name type="scientific">Cyanobium gracile (strain ATCC 27147 / PCC 6307)</name>
    <dbReference type="NCBI Taxonomy" id="292564"/>
    <lineage>
        <taxon>Bacteria</taxon>
        <taxon>Bacillati</taxon>
        <taxon>Cyanobacteriota</taxon>
        <taxon>Cyanophyceae</taxon>
        <taxon>Synechococcales</taxon>
        <taxon>Prochlorococcaceae</taxon>
        <taxon>Cyanobium</taxon>
    </lineage>
</organism>
<evidence type="ECO:0000256" key="4">
    <source>
        <dbReference type="ARBA" id="ARBA00031367"/>
    </source>
</evidence>
<proteinExistence type="inferred from homology"/>
<protein>
    <recommendedName>
        <fullName evidence="3">UDP-glucose 4-epimerase</fullName>
    </recommendedName>
    <alternativeName>
        <fullName evidence="5">Galactowaldenase</fullName>
    </alternativeName>
    <alternativeName>
        <fullName evidence="4">UDP-galactose 4-epimerase</fullName>
    </alternativeName>
</protein>
<comment type="pathway">
    <text evidence="1">Carbohydrate metabolism; galactose metabolism.</text>
</comment>
<dbReference type="InterPro" id="IPR036291">
    <property type="entry name" value="NAD(P)-bd_dom_sf"/>
</dbReference>
<dbReference type="EMBL" id="CP003495">
    <property type="protein sequence ID" value="AFY29370.1"/>
    <property type="molecule type" value="Genomic_DNA"/>
</dbReference>
<dbReference type="InterPro" id="IPR001509">
    <property type="entry name" value="Epimerase_deHydtase"/>
</dbReference>
<evidence type="ECO:0000256" key="1">
    <source>
        <dbReference type="ARBA" id="ARBA00004947"/>
    </source>
</evidence>
<dbReference type="HOGENOM" id="CLU_007383_1_7_3"/>